<dbReference type="PANTHER" id="PTHR43591">
    <property type="entry name" value="METHYLTRANSFERASE"/>
    <property type="match status" value="1"/>
</dbReference>
<organism evidence="3 4">
    <name type="scientific">Thermoflexibacter ruber</name>
    <dbReference type="NCBI Taxonomy" id="1003"/>
    <lineage>
        <taxon>Bacteria</taxon>
        <taxon>Pseudomonadati</taxon>
        <taxon>Bacteroidota</taxon>
        <taxon>Cytophagia</taxon>
        <taxon>Cytophagales</taxon>
        <taxon>Thermoflexibacteraceae</taxon>
        <taxon>Thermoflexibacter</taxon>
    </lineage>
</organism>
<keyword evidence="4" id="KW-1185">Reference proteome</keyword>
<dbReference type="OrthoDB" id="9804312at2"/>
<evidence type="ECO:0000256" key="1">
    <source>
        <dbReference type="SAM" id="Phobius"/>
    </source>
</evidence>
<dbReference type="SUPFAM" id="SSF53335">
    <property type="entry name" value="S-adenosyl-L-methionine-dependent methyltransferases"/>
    <property type="match status" value="1"/>
</dbReference>
<keyword evidence="1" id="KW-0812">Transmembrane</keyword>
<dbReference type="EMBL" id="FONY01000008">
    <property type="protein sequence ID" value="SFE84782.1"/>
    <property type="molecule type" value="Genomic_DNA"/>
</dbReference>
<reference evidence="3 4" key="1">
    <citation type="submission" date="2016-10" db="EMBL/GenBank/DDBJ databases">
        <authorList>
            <person name="de Groot N.N."/>
        </authorList>
    </citation>
    <scope>NUCLEOTIDE SEQUENCE [LARGE SCALE GENOMIC DNA]</scope>
    <source>
        <strain>GEY</strain>
        <strain evidence="4">DSM 9560</strain>
    </source>
</reference>
<proteinExistence type="predicted"/>
<dbReference type="Gene3D" id="3.40.50.150">
    <property type="entry name" value="Vaccinia Virus protein VP39"/>
    <property type="match status" value="1"/>
</dbReference>
<evidence type="ECO:0000313" key="3">
    <source>
        <dbReference type="EMBL" id="SFE84782.1"/>
    </source>
</evidence>
<gene>
    <name evidence="3" type="ORF">SAMN04488541_100843</name>
</gene>
<dbReference type="Pfam" id="PF08241">
    <property type="entry name" value="Methyltransf_11"/>
    <property type="match status" value="1"/>
</dbReference>
<accession>A0A1I2DVT1</accession>
<evidence type="ECO:0000259" key="2">
    <source>
        <dbReference type="Pfam" id="PF08241"/>
    </source>
</evidence>
<sequence>MKQKRDTFRDFISQFLIKHQEWFRNKVVLDCPAGEGITAACLQGLGAKVIAYDLFPEYFKVEGITCQMVDVMKGIPLADESVDVIVCQEGIEHFSDQLKVMKEFSRVLKKGGRLLITTPNYSNLRAKLSYLLSESERFNDLMPPNELDSIWLNNQSVNKEIYYGHIFLIGVQKLHVLGRIAGFKIQQVVFEKAKPTSLLLFPFLYPFIFLSNCFTYVKNMLGNKQFDLKVKKEVYGKAFRLSINPKILVDGSLFIVFEKEATIEEMRLKLERQKFPIKP</sequence>
<dbReference type="CDD" id="cd02440">
    <property type="entry name" value="AdoMet_MTases"/>
    <property type="match status" value="1"/>
</dbReference>
<name>A0A1I2DVT1_9BACT</name>
<dbReference type="InterPro" id="IPR029063">
    <property type="entry name" value="SAM-dependent_MTases_sf"/>
</dbReference>
<keyword evidence="3" id="KW-0808">Transferase</keyword>
<dbReference type="Proteomes" id="UP000199513">
    <property type="component" value="Unassembled WGS sequence"/>
</dbReference>
<keyword evidence="3" id="KW-0489">Methyltransferase</keyword>
<evidence type="ECO:0000313" key="4">
    <source>
        <dbReference type="Proteomes" id="UP000199513"/>
    </source>
</evidence>
<dbReference type="STRING" id="1003.SAMN04488541_100843"/>
<dbReference type="GO" id="GO:0008757">
    <property type="term" value="F:S-adenosylmethionine-dependent methyltransferase activity"/>
    <property type="evidence" value="ECO:0007669"/>
    <property type="project" value="InterPro"/>
</dbReference>
<keyword evidence="1" id="KW-1133">Transmembrane helix</keyword>
<dbReference type="RefSeq" id="WP_143090824.1">
    <property type="nucleotide sequence ID" value="NZ_FONY01000008.1"/>
</dbReference>
<feature type="domain" description="Methyltransferase type 11" evidence="2">
    <location>
        <begin position="29"/>
        <end position="116"/>
    </location>
</feature>
<feature type="transmembrane region" description="Helical" evidence="1">
    <location>
        <begin position="198"/>
        <end position="217"/>
    </location>
</feature>
<dbReference type="GO" id="GO:0032259">
    <property type="term" value="P:methylation"/>
    <property type="evidence" value="ECO:0007669"/>
    <property type="project" value="UniProtKB-KW"/>
</dbReference>
<dbReference type="InterPro" id="IPR013216">
    <property type="entry name" value="Methyltransf_11"/>
</dbReference>
<dbReference type="AlphaFoldDB" id="A0A1I2DVT1"/>
<keyword evidence="1" id="KW-0472">Membrane</keyword>
<protein>
    <submittedName>
        <fullName evidence="3">Methyltransferase domain-containing protein</fullName>
    </submittedName>
</protein>